<dbReference type="HAMAP" id="MF_01445">
    <property type="entry name" value="TsaD"/>
    <property type="match status" value="1"/>
</dbReference>
<dbReference type="PANTHER" id="PTHR11735:SF6">
    <property type="entry name" value="TRNA N6-ADENOSINE THREONYLCARBAMOYLTRANSFERASE, MITOCHONDRIAL"/>
    <property type="match status" value="1"/>
</dbReference>
<feature type="binding site" evidence="8">
    <location>
        <position position="189"/>
    </location>
    <ligand>
        <name>substrate</name>
    </ligand>
</feature>
<accession>A0A2H0YQ46</accession>
<dbReference type="SUPFAM" id="SSF53067">
    <property type="entry name" value="Actin-like ATPase domain"/>
    <property type="match status" value="2"/>
</dbReference>
<dbReference type="GO" id="GO:0005506">
    <property type="term" value="F:iron ion binding"/>
    <property type="evidence" value="ECO:0007669"/>
    <property type="project" value="UniProtKB-UniRule"/>
</dbReference>
<feature type="binding site" evidence="8">
    <location>
        <position position="118"/>
    </location>
    <ligand>
        <name>Fe cation</name>
        <dbReference type="ChEBI" id="CHEBI:24875"/>
    </ligand>
</feature>
<keyword evidence="3 8" id="KW-0819">tRNA processing</keyword>
<evidence type="ECO:0000256" key="2">
    <source>
        <dbReference type="ARBA" id="ARBA00022679"/>
    </source>
</evidence>
<evidence type="ECO:0000256" key="8">
    <source>
        <dbReference type="HAMAP-Rule" id="MF_01445"/>
    </source>
</evidence>
<comment type="cofactor">
    <cofactor evidence="8">
        <name>Fe(2+)</name>
        <dbReference type="ChEBI" id="CHEBI:29033"/>
    </cofactor>
    <text evidence="8">Binds 1 Fe(2+) ion per subunit.</text>
</comment>
<dbReference type="PRINTS" id="PR00789">
    <property type="entry name" value="OSIALOPTASE"/>
</dbReference>
<dbReference type="EMBL" id="PEXW01000054">
    <property type="protein sequence ID" value="PIS40625.1"/>
    <property type="molecule type" value="Genomic_DNA"/>
</dbReference>
<dbReference type="FunFam" id="3.30.420.40:FF:000012">
    <property type="entry name" value="tRNA N6-adenosine threonylcarbamoyltransferase"/>
    <property type="match status" value="1"/>
</dbReference>
<sequence length="343" mass="36871">MKILGIETSCDDTSVAVVKAEKKKLQVLSCVTASQILVHQKTGGVVPEVAAREHAAVIIPTLIAAIKKAGLELKDIDALAVTAGPGLATALMVGVETSRTLSFATGLPLFAVNHIAGHLASCWLNEKIPSLPALALVVSGGHTELLWLSENPSNHSWKTTKLIGKTRDDAAGEAFDKSAKLLGLPYPGGPQIARLAEKGQPIIDLPRPMLNEENFEFSFSGLKTSVMYYLRDKPRLDFQARANLAASVQTAIVQVLVGKTLKAAEKLKPKNVLLAGGVAANEKLRSDLQNALPKNGFELFISPQAYTTDNGAMIATAGYFQFLNHQKSHWQTLKINPIWELGR</sequence>
<dbReference type="Gene3D" id="3.30.420.40">
    <property type="match status" value="2"/>
</dbReference>
<feature type="domain" description="Gcp-like" evidence="9">
    <location>
        <begin position="26"/>
        <end position="315"/>
    </location>
</feature>
<reference evidence="11" key="1">
    <citation type="submission" date="2017-09" db="EMBL/GenBank/DDBJ databases">
        <title>Depth-based differentiation of microbial function through sediment-hosted aquifers and enrichment of novel symbionts in the deep terrestrial subsurface.</title>
        <authorList>
            <person name="Probst A.J."/>
            <person name="Ladd B."/>
            <person name="Jarett J.K."/>
            <person name="Geller-Mcgrath D.E."/>
            <person name="Sieber C.M.K."/>
            <person name="Emerson J.B."/>
            <person name="Anantharaman K."/>
            <person name="Thomas B.C."/>
            <person name="Malmstrom R."/>
            <person name="Stieglmeier M."/>
            <person name="Klingl A."/>
            <person name="Woyke T."/>
            <person name="Ryan C.M."/>
            <person name="Banfield J.F."/>
        </authorList>
    </citation>
    <scope>NUCLEOTIDE SEQUENCE [LARGE SCALE GENOMIC DNA]</scope>
</reference>
<evidence type="ECO:0000259" key="9">
    <source>
        <dbReference type="Pfam" id="PF00814"/>
    </source>
</evidence>
<evidence type="ECO:0000313" key="10">
    <source>
        <dbReference type="EMBL" id="PIS40625.1"/>
    </source>
</evidence>
<keyword evidence="4 8" id="KW-0479">Metal-binding</keyword>
<dbReference type="NCBIfam" id="TIGR00329">
    <property type="entry name" value="gcp_kae1"/>
    <property type="match status" value="1"/>
</dbReference>
<dbReference type="InterPro" id="IPR000905">
    <property type="entry name" value="Gcp-like_dom"/>
</dbReference>
<comment type="caution">
    <text evidence="8">Lacks conserved residue(s) required for the propagation of feature annotation.</text>
</comment>
<dbReference type="EC" id="2.3.1.234" evidence="8"/>
<comment type="similarity">
    <text evidence="8">Belongs to the KAE1 / TsaD family.</text>
</comment>
<organism evidence="10 11">
    <name type="scientific">Candidatus Kerfeldbacteria bacterium CG08_land_8_20_14_0_20_43_14</name>
    <dbReference type="NCBI Taxonomy" id="2014246"/>
    <lineage>
        <taxon>Bacteria</taxon>
        <taxon>Candidatus Kerfeldiibacteriota</taxon>
    </lineage>
</organism>
<comment type="subcellular location">
    <subcellularLocation>
        <location evidence="8">Cytoplasm</location>
    </subcellularLocation>
</comment>
<dbReference type="NCBIfam" id="TIGR03723">
    <property type="entry name" value="T6A_TsaD_YgjD"/>
    <property type="match status" value="1"/>
</dbReference>
<dbReference type="FunFam" id="3.30.420.40:FF:000040">
    <property type="entry name" value="tRNA N6-adenosine threonylcarbamoyltransferase"/>
    <property type="match status" value="1"/>
</dbReference>
<gene>
    <name evidence="8 10" type="primary">tsaD</name>
    <name evidence="10" type="ORF">COT26_02435</name>
</gene>
<keyword evidence="2 8" id="KW-0808">Transferase</keyword>
<evidence type="ECO:0000256" key="6">
    <source>
        <dbReference type="ARBA" id="ARBA00023315"/>
    </source>
</evidence>
<dbReference type="InterPro" id="IPR022450">
    <property type="entry name" value="TsaD"/>
</dbReference>
<comment type="function">
    <text evidence="8">Required for the formation of a threonylcarbamoyl group on adenosine at position 37 (t(6)A37) in tRNAs that read codons beginning with adenine. Is involved in the transfer of the threonylcarbamoyl moiety of threonylcarbamoyl-AMP (TC-AMP) to the N6 group of A37, together with TsaE and TsaB. TsaD likely plays a direct catalytic role in this reaction.</text>
</comment>
<evidence type="ECO:0000256" key="7">
    <source>
        <dbReference type="ARBA" id="ARBA00048117"/>
    </source>
</evidence>
<dbReference type="GO" id="GO:0005737">
    <property type="term" value="C:cytoplasm"/>
    <property type="evidence" value="ECO:0007669"/>
    <property type="project" value="UniProtKB-SubCell"/>
</dbReference>
<proteinExistence type="inferred from homology"/>
<evidence type="ECO:0000313" key="11">
    <source>
        <dbReference type="Proteomes" id="UP000236845"/>
    </source>
</evidence>
<dbReference type="PANTHER" id="PTHR11735">
    <property type="entry name" value="TRNA N6-ADENOSINE THREONYLCARBAMOYLTRANSFERASE"/>
    <property type="match status" value="1"/>
</dbReference>
<feature type="binding site" evidence="8">
    <location>
        <position position="309"/>
    </location>
    <ligand>
        <name>Fe cation</name>
        <dbReference type="ChEBI" id="CHEBI:24875"/>
    </ligand>
</feature>
<feature type="binding site" evidence="8">
    <location>
        <position position="281"/>
    </location>
    <ligand>
        <name>substrate</name>
    </ligand>
</feature>
<comment type="catalytic activity">
    <reaction evidence="7 8">
        <text>L-threonylcarbamoyladenylate + adenosine(37) in tRNA = N(6)-L-threonylcarbamoyladenosine(37) in tRNA + AMP + H(+)</text>
        <dbReference type="Rhea" id="RHEA:37059"/>
        <dbReference type="Rhea" id="RHEA-COMP:10162"/>
        <dbReference type="Rhea" id="RHEA-COMP:10163"/>
        <dbReference type="ChEBI" id="CHEBI:15378"/>
        <dbReference type="ChEBI" id="CHEBI:73682"/>
        <dbReference type="ChEBI" id="CHEBI:74411"/>
        <dbReference type="ChEBI" id="CHEBI:74418"/>
        <dbReference type="ChEBI" id="CHEBI:456215"/>
        <dbReference type="EC" id="2.3.1.234"/>
    </reaction>
</comment>
<keyword evidence="6 8" id="KW-0012">Acyltransferase</keyword>
<name>A0A2H0YQ46_9BACT</name>
<dbReference type="GO" id="GO:0061711">
    <property type="term" value="F:tRNA N(6)-L-threonylcarbamoyladenine synthase activity"/>
    <property type="evidence" value="ECO:0007669"/>
    <property type="project" value="UniProtKB-EC"/>
</dbReference>
<evidence type="ECO:0000256" key="1">
    <source>
        <dbReference type="ARBA" id="ARBA00022490"/>
    </source>
</evidence>
<feature type="binding site" evidence="8">
    <location>
        <position position="176"/>
    </location>
    <ligand>
        <name>substrate</name>
    </ligand>
</feature>
<dbReference type="InterPro" id="IPR017861">
    <property type="entry name" value="KAE1/TsaD"/>
</dbReference>
<keyword evidence="5 8" id="KW-0408">Iron</keyword>
<dbReference type="Pfam" id="PF00814">
    <property type="entry name" value="TsaD"/>
    <property type="match status" value="1"/>
</dbReference>
<evidence type="ECO:0000256" key="3">
    <source>
        <dbReference type="ARBA" id="ARBA00022694"/>
    </source>
</evidence>
<keyword evidence="1 8" id="KW-0963">Cytoplasm</keyword>
<protein>
    <recommendedName>
        <fullName evidence="8">tRNA N6-adenosine threonylcarbamoyltransferase</fullName>
        <ecNumber evidence="8">2.3.1.234</ecNumber>
    </recommendedName>
    <alternativeName>
        <fullName evidence="8">N6-L-threonylcarbamoyladenine synthase</fullName>
        <shortName evidence="8">t(6)A synthase</shortName>
    </alternativeName>
    <alternativeName>
        <fullName evidence="8">t(6)A37 threonylcarbamoyladenosine biosynthesis protein TsaD</fullName>
    </alternativeName>
    <alternativeName>
        <fullName evidence="8">tRNA threonylcarbamoyladenosine biosynthesis protein TsaD</fullName>
    </alternativeName>
</protein>
<evidence type="ECO:0000256" key="5">
    <source>
        <dbReference type="ARBA" id="ARBA00023004"/>
    </source>
</evidence>
<comment type="caution">
    <text evidence="10">The sequence shown here is derived from an EMBL/GenBank/DDBJ whole genome shotgun (WGS) entry which is preliminary data.</text>
</comment>
<dbReference type="CDD" id="cd24133">
    <property type="entry name" value="ASKHA_NBD_TsaD_bac"/>
    <property type="match status" value="1"/>
</dbReference>
<dbReference type="InterPro" id="IPR043129">
    <property type="entry name" value="ATPase_NBD"/>
</dbReference>
<dbReference type="AlphaFoldDB" id="A0A2H0YQ46"/>
<feature type="binding site" evidence="8">
    <location>
        <begin position="137"/>
        <end position="141"/>
    </location>
    <ligand>
        <name>substrate</name>
    </ligand>
</feature>
<feature type="binding site" evidence="8">
    <location>
        <position position="114"/>
    </location>
    <ligand>
        <name>Fe cation</name>
        <dbReference type="ChEBI" id="CHEBI:24875"/>
    </ligand>
</feature>
<evidence type="ECO:0000256" key="4">
    <source>
        <dbReference type="ARBA" id="ARBA00022723"/>
    </source>
</evidence>
<dbReference type="Proteomes" id="UP000236845">
    <property type="component" value="Unassembled WGS sequence"/>
</dbReference>
<dbReference type="GO" id="GO:0002949">
    <property type="term" value="P:tRNA threonylcarbamoyladenosine modification"/>
    <property type="evidence" value="ECO:0007669"/>
    <property type="project" value="UniProtKB-UniRule"/>
</dbReference>